<dbReference type="RefSeq" id="WP_072779392.1">
    <property type="nucleotide sequence ID" value="NZ_FQXC01000005.1"/>
</dbReference>
<protein>
    <submittedName>
        <fullName evidence="1">Uncharacterized protein</fullName>
    </submittedName>
</protein>
<keyword evidence="2" id="KW-1185">Reference proteome</keyword>
<dbReference type="AlphaFoldDB" id="A0A1M5WV83"/>
<dbReference type="EMBL" id="FQXC01000005">
    <property type="protein sequence ID" value="SHH90913.1"/>
    <property type="molecule type" value="Genomic_DNA"/>
</dbReference>
<sequence length="274" mass="30473">MEITIIDGKIHYGANLQNLHGRLQNYNIPQNAIQKTVTLNHTQFIRFKCAGRQTEMAAAKQVVDPLTGNVLSYQREDRTSGELARWDVEEYGKLTSRTAPWGKGHKTNRDHLLADSINQVMYSAGVNPYGAANANELKRRGLAVVVSGHHHRKGSETYGGRVQAIKQQHANNPTVGADSEMGAMMEYKNDPANRKSNTNKSTLRIEMVGAYCFLYKRLCKQQVMQPNAQTDFMLLSYLEAAAQTDDGFWRINPQDVGINATSATATASGTKWTI</sequence>
<evidence type="ECO:0000313" key="2">
    <source>
        <dbReference type="Proteomes" id="UP000184221"/>
    </source>
</evidence>
<proteinExistence type="predicted"/>
<gene>
    <name evidence="1" type="ORF">SAMN05443551_3512</name>
</gene>
<accession>A0A1M5WV83</accession>
<reference evidence="1 2" key="1">
    <citation type="submission" date="2016-11" db="EMBL/GenBank/DDBJ databases">
        <authorList>
            <person name="Jaros S."/>
            <person name="Januszkiewicz K."/>
            <person name="Wedrychowicz H."/>
        </authorList>
    </citation>
    <scope>NUCLEOTIDE SEQUENCE [LARGE SCALE GENOMIC DNA]</scope>
    <source>
        <strain evidence="1 2">DSM 29431</strain>
    </source>
</reference>
<dbReference type="Proteomes" id="UP000184221">
    <property type="component" value="Unassembled WGS sequence"/>
</dbReference>
<name>A0A1M5WV83_9RHOB</name>
<evidence type="ECO:0000313" key="1">
    <source>
        <dbReference type="EMBL" id="SHH90913.1"/>
    </source>
</evidence>
<organism evidence="1 2">
    <name type="scientific">Marivita hallyeonensis</name>
    <dbReference type="NCBI Taxonomy" id="996342"/>
    <lineage>
        <taxon>Bacteria</taxon>
        <taxon>Pseudomonadati</taxon>
        <taxon>Pseudomonadota</taxon>
        <taxon>Alphaproteobacteria</taxon>
        <taxon>Rhodobacterales</taxon>
        <taxon>Roseobacteraceae</taxon>
        <taxon>Marivita</taxon>
    </lineage>
</organism>